<evidence type="ECO:0000313" key="6">
    <source>
        <dbReference type="Proteomes" id="UP001436297"/>
    </source>
</evidence>
<organism evidence="5 6">
    <name type="scientific">Staphylococcus hsinchuensis</name>
    <dbReference type="NCBI Taxonomy" id="3051183"/>
    <lineage>
        <taxon>Bacteria</taxon>
        <taxon>Bacillati</taxon>
        <taxon>Bacillota</taxon>
        <taxon>Bacilli</taxon>
        <taxon>Bacillales</taxon>
        <taxon>Staphylococcaceae</taxon>
        <taxon>Staphylococcus</taxon>
    </lineage>
</organism>
<proteinExistence type="inferred from homology"/>
<keyword evidence="6" id="KW-1185">Reference proteome</keyword>
<dbReference type="PIRSF" id="PIRSF006078">
    <property type="entry name" value="GlxK"/>
    <property type="match status" value="1"/>
</dbReference>
<gene>
    <name evidence="5" type="ORF">QQM35_02270</name>
</gene>
<evidence type="ECO:0000256" key="2">
    <source>
        <dbReference type="ARBA" id="ARBA00022679"/>
    </source>
</evidence>
<dbReference type="Gene3D" id="3.90.1510.10">
    <property type="entry name" value="Glycerate kinase, domain 2"/>
    <property type="match status" value="1"/>
</dbReference>
<keyword evidence="2 4" id="KW-0808">Transferase</keyword>
<dbReference type="InterPro" id="IPR036129">
    <property type="entry name" value="Glycerate_kinase_sf"/>
</dbReference>
<protein>
    <submittedName>
        <fullName evidence="5">Glycerate kinase</fullName>
        <ecNumber evidence="5">2.7.1.31</ecNumber>
    </submittedName>
</protein>
<dbReference type="InterPro" id="IPR018193">
    <property type="entry name" value="Glyc_kinase_flavodox-like_fold"/>
</dbReference>
<dbReference type="InterPro" id="IPR004381">
    <property type="entry name" value="Glycerate_kinase"/>
</dbReference>
<evidence type="ECO:0000313" key="5">
    <source>
        <dbReference type="EMBL" id="XAF70968.1"/>
    </source>
</evidence>
<dbReference type="EC" id="2.7.1.31" evidence="5"/>
<dbReference type="SUPFAM" id="SSF110738">
    <property type="entry name" value="Glycerate kinase I"/>
    <property type="match status" value="1"/>
</dbReference>
<dbReference type="InterPro" id="IPR018197">
    <property type="entry name" value="Glycerate_kinase_RE-like"/>
</dbReference>
<dbReference type="GO" id="GO:0008887">
    <property type="term" value="F:glycerate kinase activity"/>
    <property type="evidence" value="ECO:0007669"/>
    <property type="project" value="UniProtKB-EC"/>
</dbReference>
<name>A0ABZ3EET4_9STAP</name>
<dbReference type="Proteomes" id="UP001436297">
    <property type="component" value="Chromosome"/>
</dbReference>
<accession>A0ABZ3EET4</accession>
<dbReference type="Pfam" id="PF02595">
    <property type="entry name" value="Gly_kinase"/>
    <property type="match status" value="1"/>
</dbReference>
<evidence type="ECO:0000256" key="4">
    <source>
        <dbReference type="PIRNR" id="PIRNR006078"/>
    </source>
</evidence>
<keyword evidence="3 4" id="KW-0418">Kinase</keyword>
<dbReference type="Gene3D" id="3.40.50.10350">
    <property type="entry name" value="Glycerate kinase, domain 1"/>
    <property type="match status" value="1"/>
</dbReference>
<comment type="similarity">
    <text evidence="1 4">Belongs to the glycerate kinase type-1 family.</text>
</comment>
<dbReference type="NCBIfam" id="TIGR00045">
    <property type="entry name" value="glycerate kinase"/>
    <property type="match status" value="1"/>
</dbReference>
<sequence>MNIILAPDSFKGSMTSFEITQYMSESIYELFPDATVHDLPIGDGGEGTMPALVHATNGQFIEVNVTGPLDAQVNARYGVLGDRSTCVIEMAEASGLTHVNSSQMNVMKATTFGTGELIKHALDQGYKDFILAIGGSATNDGGAGMLQALGAQLTDKAGNEIGFGGESLSQVEHIDLSHFDQRISTSKFIIATDVQNPFIGSNGASFVFGAQKGATTTEQRQLDNNLKHWADVINQYQNVKLHHLPGAGAAGGLGGAFKAFFPSYFEDGIEVVIKHTNLESYLPHADLVITGEGKIDHQTFFGKAPIGIAHCAQRFNVPVIFIGGTVDVDFKQCQQHGVIGAFSLTDRPQSLEYTIQHSPQLLKKLTQNIISTYFHSL</sequence>
<dbReference type="EMBL" id="CP128355">
    <property type="protein sequence ID" value="XAF70968.1"/>
    <property type="molecule type" value="Genomic_DNA"/>
</dbReference>
<evidence type="ECO:0000256" key="1">
    <source>
        <dbReference type="ARBA" id="ARBA00006284"/>
    </source>
</evidence>
<reference evidence="5 6" key="1">
    <citation type="journal article" date="2024" name="Pathogens">
        <title>Staphylococcus hsinchuensis sp. nov., Isolated from Soymilk.</title>
        <authorList>
            <person name="Wang Y.T."/>
            <person name="Lin Y.C."/>
            <person name="Hsieh Y.H."/>
            <person name="Lin Y.T."/>
            <person name="Hamada M."/>
            <person name="Chen C.C."/>
            <person name="Liou J.S."/>
            <person name="Lee A.Y."/>
            <person name="Zhang W.L."/>
            <person name="Chen Y.T."/>
            <person name="Huang C.H."/>
        </authorList>
    </citation>
    <scope>NUCLEOTIDE SEQUENCE [LARGE SCALE GENOMIC DNA]</scope>
    <source>
        <strain evidence="5 6">H164</strain>
    </source>
</reference>
<dbReference type="RefSeq" id="WP_251519044.1">
    <property type="nucleotide sequence ID" value="NZ_CP128355.1"/>
</dbReference>
<dbReference type="PANTHER" id="PTHR21599">
    <property type="entry name" value="GLYCERATE KINASE"/>
    <property type="match status" value="1"/>
</dbReference>
<dbReference type="PANTHER" id="PTHR21599:SF0">
    <property type="entry name" value="GLYCERATE KINASE"/>
    <property type="match status" value="1"/>
</dbReference>
<evidence type="ECO:0000256" key="3">
    <source>
        <dbReference type="ARBA" id="ARBA00022777"/>
    </source>
</evidence>